<dbReference type="RefSeq" id="WP_185955210.1">
    <property type="nucleotide sequence ID" value="NZ_FXSZ01000003.1"/>
</dbReference>
<sequence>MKGINYITDDAGNKTAVVIDLNLYSEELEEFIEELEAQSRVSEPKVTTRL</sequence>
<organism evidence="1 2">
    <name type="scientific">Solitalea koreensis</name>
    <dbReference type="NCBI Taxonomy" id="543615"/>
    <lineage>
        <taxon>Bacteria</taxon>
        <taxon>Pseudomonadati</taxon>
        <taxon>Bacteroidota</taxon>
        <taxon>Sphingobacteriia</taxon>
        <taxon>Sphingobacteriales</taxon>
        <taxon>Sphingobacteriaceae</taxon>
        <taxon>Solitalea</taxon>
    </lineage>
</organism>
<dbReference type="EMBL" id="FXSZ01000003">
    <property type="protein sequence ID" value="SMO56089.1"/>
    <property type="molecule type" value="Genomic_DNA"/>
</dbReference>
<reference evidence="1 2" key="1">
    <citation type="submission" date="2017-05" db="EMBL/GenBank/DDBJ databases">
        <authorList>
            <person name="Varghese N."/>
            <person name="Submissions S."/>
        </authorList>
    </citation>
    <scope>NUCLEOTIDE SEQUENCE [LARGE SCALE GENOMIC DNA]</scope>
    <source>
        <strain evidence="1 2">DSM 21342</strain>
    </source>
</reference>
<dbReference type="AlphaFoldDB" id="A0A521C9G3"/>
<accession>A0A521C9G3</accession>
<keyword evidence="2" id="KW-1185">Reference proteome</keyword>
<evidence type="ECO:0000313" key="1">
    <source>
        <dbReference type="EMBL" id="SMO56089.1"/>
    </source>
</evidence>
<name>A0A521C9G3_9SPHI</name>
<dbReference type="Proteomes" id="UP000315971">
    <property type="component" value="Unassembled WGS sequence"/>
</dbReference>
<evidence type="ECO:0000313" key="2">
    <source>
        <dbReference type="Proteomes" id="UP000315971"/>
    </source>
</evidence>
<gene>
    <name evidence="1" type="ORF">SAMN06265350_103313</name>
</gene>
<protein>
    <submittedName>
        <fullName evidence="1">Uncharacterized protein</fullName>
    </submittedName>
</protein>
<proteinExistence type="predicted"/>